<evidence type="ECO:0000256" key="1">
    <source>
        <dbReference type="ARBA" id="ARBA00001947"/>
    </source>
</evidence>
<proteinExistence type="inferred from homology"/>
<keyword evidence="7" id="KW-0456">Lyase</keyword>
<evidence type="ECO:0000256" key="4">
    <source>
        <dbReference type="ARBA" id="ARBA00022723"/>
    </source>
</evidence>
<comment type="similarity">
    <text evidence="2">Belongs to the beta-class carbonic anhydrase family.</text>
</comment>
<dbReference type="RefSeq" id="WP_007391633.1">
    <property type="nucleotide sequence ID" value="NZ_AFIJ01000039.1"/>
</dbReference>
<dbReference type="Proteomes" id="UP000004018">
    <property type="component" value="Unassembled WGS sequence"/>
</dbReference>
<keyword evidence="4" id="KW-0479">Metal-binding</keyword>
<gene>
    <name evidence="7" type="primary">cah</name>
    <name evidence="7" type="ORF">HMPREF1039_0508</name>
</gene>
<comment type="catalytic activity">
    <reaction evidence="6">
        <text>hydrogencarbonate + H(+) = CO2 + H2O</text>
        <dbReference type="Rhea" id="RHEA:10748"/>
        <dbReference type="ChEBI" id="CHEBI:15377"/>
        <dbReference type="ChEBI" id="CHEBI:15378"/>
        <dbReference type="ChEBI" id="CHEBI:16526"/>
        <dbReference type="ChEBI" id="CHEBI:17544"/>
        <dbReference type="EC" id="4.2.1.1"/>
    </reaction>
</comment>
<evidence type="ECO:0000313" key="7">
    <source>
        <dbReference type="EMBL" id="EGL39200.1"/>
    </source>
</evidence>
<comment type="cofactor">
    <cofactor evidence="1">
        <name>Zn(2+)</name>
        <dbReference type="ChEBI" id="CHEBI:29105"/>
    </cofactor>
</comment>
<reference evidence="7 8" key="1">
    <citation type="submission" date="2011-04" db="EMBL/GenBank/DDBJ databases">
        <authorList>
            <person name="Harkins D.M."/>
            <person name="Madupu R."/>
            <person name="Durkin A.S."/>
            <person name="Torralba M."/>
            <person name="Methe B."/>
            <person name="Sutton G.G."/>
            <person name="Nelson K.E."/>
        </authorList>
    </citation>
    <scope>NUCLEOTIDE SEQUENCE [LARGE SCALE GENOMIC DNA]</scope>
    <source>
        <strain evidence="7 8">UPII 199-6</strain>
    </source>
</reference>
<sequence>MSKLADFFKAQNREFLKVARGQGGLPQIDKKPVRKLAVLTCMDTRLLYIVEPALGLNRGEAVVIKVAGARITEAFDSALGSLLVAVYELGVTDVAVVVHDDCGMVHTTADGLCEKMAAAGVSVPDIQAIRPHLEAWADPVGEPVPAVRDMVQRLRKNPYIPDSVQVYGISINPANGKIHVVEDSME</sequence>
<evidence type="ECO:0000313" key="8">
    <source>
        <dbReference type="Proteomes" id="UP000004018"/>
    </source>
</evidence>
<evidence type="ECO:0000256" key="2">
    <source>
        <dbReference type="ARBA" id="ARBA00006217"/>
    </source>
</evidence>
<evidence type="ECO:0000256" key="3">
    <source>
        <dbReference type="ARBA" id="ARBA00012925"/>
    </source>
</evidence>
<dbReference type="GO" id="GO:0004089">
    <property type="term" value="F:carbonate dehydratase activity"/>
    <property type="evidence" value="ECO:0007669"/>
    <property type="project" value="UniProtKB-EC"/>
</dbReference>
<comment type="caution">
    <text evidence="7">The sequence shown here is derived from an EMBL/GenBank/DDBJ whole genome shotgun (WGS) entry which is preliminary data.</text>
</comment>
<dbReference type="InterPro" id="IPR001765">
    <property type="entry name" value="Carbonic_anhydrase"/>
</dbReference>
<dbReference type="EMBL" id="AFIJ01000039">
    <property type="protein sequence ID" value="EGL39200.1"/>
    <property type="molecule type" value="Genomic_DNA"/>
</dbReference>
<keyword evidence="8" id="KW-1185">Reference proteome</keyword>
<dbReference type="Gene3D" id="3.40.1050.10">
    <property type="entry name" value="Carbonic anhydrase"/>
    <property type="match status" value="1"/>
</dbReference>
<evidence type="ECO:0000256" key="6">
    <source>
        <dbReference type="ARBA" id="ARBA00048348"/>
    </source>
</evidence>
<organism evidence="7 8">
    <name type="scientific">Megasphaera lornae</name>
    <dbReference type="NCBI Taxonomy" id="1000568"/>
    <lineage>
        <taxon>Bacteria</taxon>
        <taxon>Bacillati</taxon>
        <taxon>Bacillota</taxon>
        <taxon>Negativicutes</taxon>
        <taxon>Veillonellales</taxon>
        <taxon>Veillonellaceae</taxon>
        <taxon>Megasphaera</taxon>
    </lineage>
</organism>
<dbReference type="PANTHER" id="PTHR43175">
    <property type="entry name" value="CARBONIC ANHYDRASE"/>
    <property type="match status" value="1"/>
</dbReference>
<dbReference type="SUPFAM" id="SSF53056">
    <property type="entry name" value="beta-carbonic anhydrase, cab"/>
    <property type="match status" value="1"/>
</dbReference>
<dbReference type="PANTHER" id="PTHR43175:SF3">
    <property type="entry name" value="CARBON DISULFIDE HYDROLASE"/>
    <property type="match status" value="1"/>
</dbReference>
<dbReference type="EC" id="4.2.1.1" evidence="3"/>
<accession>A0ABN0CZ33</accession>
<dbReference type="Pfam" id="PF00484">
    <property type="entry name" value="Pro_CA"/>
    <property type="match status" value="1"/>
</dbReference>
<dbReference type="SMART" id="SM00947">
    <property type="entry name" value="Pro_CA"/>
    <property type="match status" value="1"/>
</dbReference>
<name>A0ABN0CZ33_9FIRM</name>
<dbReference type="InterPro" id="IPR036874">
    <property type="entry name" value="Carbonic_anhydrase_sf"/>
</dbReference>
<dbReference type="CDD" id="cd03379">
    <property type="entry name" value="beta_CA_cladeD"/>
    <property type="match status" value="1"/>
</dbReference>
<keyword evidence="5" id="KW-0862">Zinc</keyword>
<evidence type="ECO:0000256" key="5">
    <source>
        <dbReference type="ARBA" id="ARBA00022833"/>
    </source>
</evidence>
<protein>
    <recommendedName>
        <fullName evidence="3">carbonic anhydrase</fullName>
        <ecNumber evidence="3">4.2.1.1</ecNumber>
    </recommendedName>
</protein>